<dbReference type="SUPFAM" id="SSF56112">
    <property type="entry name" value="Protein kinase-like (PK-like)"/>
    <property type="match status" value="1"/>
</dbReference>
<name>A0A074YAJ9_AURSE</name>
<dbReference type="AlphaFoldDB" id="A0A074YAJ9"/>
<dbReference type="OrthoDB" id="8300194at2759"/>
<dbReference type="InterPro" id="IPR002575">
    <property type="entry name" value="Aminoglycoside_PTrfase"/>
</dbReference>
<keyword evidence="3" id="KW-1185">Reference proteome</keyword>
<accession>A0A074YAJ9</accession>
<dbReference type="InterPro" id="IPR051678">
    <property type="entry name" value="AGP_Transferase"/>
</dbReference>
<sequence>MSLARLPVSCSTLLGPSQSENIGLPFTTLYFANDVAMWNIFSPSFTWPYTYKVSHDLHMQPLPRASPKAIQRFWGIVHERLVSLSWFYCRWYGIAFCNQIMQLPFGLILKWSDGTLLEEVLAMKAARKAGIPVPRILCYGNHPDSPHAPMSIMMTRLPGQELGQVYESLSSTERDTILSEMQAYLGSIRRWKSPWGEKCICSSSGKAIRSVRVPYHKMGPFESEQSMNDYLLYPAGPDMWHTLEEFESLKRRVERLFSDKHRIVYTHGDLKHHNIMVHNGRVSGIIDWESAGWYPDYWEFTTAIRSAPEDFWWYEFVLEAGR</sequence>
<organism evidence="2 3">
    <name type="scientific">Aureobasidium subglaciale (strain EXF-2481)</name>
    <name type="common">Aureobasidium pullulans var. subglaciale</name>
    <dbReference type="NCBI Taxonomy" id="1043005"/>
    <lineage>
        <taxon>Eukaryota</taxon>
        <taxon>Fungi</taxon>
        <taxon>Dikarya</taxon>
        <taxon>Ascomycota</taxon>
        <taxon>Pezizomycotina</taxon>
        <taxon>Dothideomycetes</taxon>
        <taxon>Dothideomycetidae</taxon>
        <taxon>Dothideales</taxon>
        <taxon>Saccotheciaceae</taxon>
        <taxon>Aureobasidium</taxon>
    </lineage>
</organism>
<dbReference type="OMA" id="HNIMIGP"/>
<dbReference type="PANTHER" id="PTHR21310">
    <property type="entry name" value="AMINOGLYCOSIDE PHOSPHOTRANSFERASE-RELATED-RELATED"/>
    <property type="match status" value="1"/>
</dbReference>
<protein>
    <recommendedName>
        <fullName evidence="1">Aminoglycoside phosphotransferase domain-containing protein</fullName>
    </recommendedName>
</protein>
<dbReference type="PANTHER" id="PTHR21310:SF55">
    <property type="entry name" value="AMINOGLYCOSIDE PHOSPHOTRANSFERASE DOMAIN-CONTAINING PROTEIN"/>
    <property type="match status" value="1"/>
</dbReference>
<dbReference type="InParanoid" id="A0A074YAJ9"/>
<evidence type="ECO:0000313" key="3">
    <source>
        <dbReference type="Proteomes" id="UP000030641"/>
    </source>
</evidence>
<dbReference type="EMBL" id="KL584761">
    <property type="protein sequence ID" value="KEQ94795.1"/>
    <property type="molecule type" value="Genomic_DNA"/>
</dbReference>
<dbReference type="RefSeq" id="XP_013343149.1">
    <property type="nucleotide sequence ID" value="XM_013487695.1"/>
</dbReference>
<evidence type="ECO:0000259" key="1">
    <source>
        <dbReference type="Pfam" id="PF01636"/>
    </source>
</evidence>
<proteinExistence type="predicted"/>
<dbReference type="Gene3D" id="3.90.1200.10">
    <property type="match status" value="1"/>
</dbReference>
<gene>
    <name evidence="2" type="ORF">AUEXF2481DRAFT_30155</name>
</gene>
<dbReference type="GeneID" id="25364120"/>
<evidence type="ECO:0000313" key="2">
    <source>
        <dbReference type="EMBL" id="KEQ94795.1"/>
    </source>
</evidence>
<reference evidence="2 3" key="1">
    <citation type="journal article" date="2014" name="BMC Genomics">
        <title>Genome sequencing of four Aureobasidium pullulans varieties: biotechnological potential, stress tolerance, and description of new species.</title>
        <authorList>
            <person name="Gostin Ar C."/>
            <person name="Ohm R.A."/>
            <person name="Kogej T."/>
            <person name="Sonjak S."/>
            <person name="Turk M."/>
            <person name="Zajc J."/>
            <person name="Zalar P."/>
            <person name="Grube M."/>
            <person name="Sun H."/>
            <person name="Han J."/>
            <person name="Sharma A."/>
            <person name="Chiniquy J."/>
            <person name="Ngan C.Y."/>
            <person name="Lipzen A."/>
            <person name="Barry K."/>
            <person name="Grigoriev I.V."/>
            <person name="Gunde-Cimerman N."/>
        </authorList>
    </citation>
    <scope>NUCLEOTIDE SEQUENCE [LARGE SCALE GENOMIC DNA]</scope>
    <source>
        <strain evidence="2 3">EXF-2481</strain>
    </source>
</reference>
<dbReference type="STRING" id="1043005.A0A074YAJ9"/>
<dbReference type="HOGENOM" id="CLU_021768_8_1_1"/>
<feature type="domain" description="Aminoglycoside phosphotransferase" evidence="1">
    <location>
        <begin position="111"/>
        <end position="311"/>
    </location>
</feature>
<dbReference type="Proteomes" id="UP000030641">
    <property type="component" value="Unassembled WGS sequence"/>
</dbReference>
<dbReference type="InterPro" id="IPR011009">
    <property type="entry name" value="Kinase-like_dom_sf"/>
</dbReference>
<dbReference type="Pfam" id="PF01636">
    <property type="entry name" value="APH"/>
    <property type="match status" value="1"/>
</dbReference>